<evidence type="ECO:0000313" key="3">
    <source>
        <dbReference type="Proteomes" id="UP000185622"/>
    </source>
</evidence>
<dbReference type="Proteomes" id="UP000185622">
    <property type="component" value="Chromosome"/>
</dbReference>
<keyword evidence="3" id="KW-1185">Reference proteome</keyword>
<organism evidence="2 3">
    <name type="scientific">Thioclava nitratireducens</name>
    <dbReference type="NCBI Taxonomy" id="1915078"/>
    <lineage>
        <taxon>Bacteria</taxon>
        <taxon>Pseudomonadati</taxon>
        <taxon>Pseudomonadota</taxon>
        <taxon>Alphaproteobacteria</taxon>
        <taxon>Rhodobacterales</taxon>
        <taxon>Paracoccaceae</taxon>
        <taxon>Thioclava</taxon>
    </lineage>
</organism>
<evidence type="ECO:0000313" key="2">
    <source>
        <dbReference type="EMBL" id="AQS49164.1"/>
    </source>
</evidence>
<evidence type="ECO:0000259" key="1">
    <source>
        <dbReference type="Pfam" id="PF20056"/>
    </source>
</evidence>
<feature type="domain" description="DUF6455" evidence="1">
    <location>
        <begin position="2"/>
        <end position="85"/>
    </location>
</feature>
<gene>
    <name evidence="2" type="ORF">BMG03_16245</name>
</gene>
<dbReference type="InterPro" id="IPR045601">
    <property type="entry name" value="DUF6455"/>
</dbReference>
<dbReference type="EMBL" id="CP019437">
    <property type="protein sequence ID" value="AQS49164.1"/>
    <property type="molecule type" value="Genomic_DNA"/>
</dbReference>
<proteinExistence type="predicted"/>
<reference evidence="2 3" key="1">
    <citation type="submission" date="2017-01" db="EMBL/GenBank/DDBJ databases">
        <title>The complete genome sequence of a sulfur-oxidizing marine bacterium Thioclava sp. 25B10_4T.</title>
        <authorList>
            <person name="Liu Y."/>
            <person name="Lai Q."/>
            <person name="Shao Z."/>
        </authorList>
    </citation>
    <scope>NUCLEOTIDE SEQUENCE [LARGE SCALE GENOMIC DNA]</scope>
    <source>
        <strain evidence="2 3">25B10_4</strain>
    </source>
</reference>
<dbReference type="Pfam" id="PF20056">
    <property type="entry name" value="DUF6455"/>
    <property type="match status" value="1"/>
</dbReference>
<accession>A0ABN4XDD7</accession>
<name>A0ABN4XDD7_9RHOB</name>
<sequence>MMGMQSDVDLNFWVTRGMARRLGVNISEAMRDGFLTQADFAEMITTCATCGRTEFCLAVLAEKGEGPQAIPTDCPNYDVLTSLRALQ</sequence>
<protein>
    <recommendedName>
        <fullName evidence="1">DUF6455 domain-containing protein</fullName>
    </recommendedName>
</protein>